<reference evidence="2" key="1">
    <citation type="submission" date="2016-10" db="EMBL/GenBank/DDBJ databases">
        <authorList>
            <person name="Varghese N."/>
            <person name="Submissions S."/>
        </authorList>
    </citation>
    <scope>NUCLEOTIDE SEQUENCE [LARGE SCALE GENOMIC DNA]</scope>
    <source>
        <strain evidence="2">UNC267MFSha1.1M11</strain>
    </source>
</reference>
<proteinExistence type="predicted"/>
<name>A0A1G4X2S0_9MYCO</name>
<dbReference type="AlphaFoldDB" id="A0A1G4X2S0"/>
<gene>
    <name evidence="1" type="ORF">SAMN02799620_06369</name>
</gene>
<accession>A0A1G4X2S0</accession>
<organism evidence="1 2">
    <name type="scientific">Mycolicibacterium fluoranthenivorans</name>
    <dbReference type="NCBI Taxonomy" id="258505"/>
    <lineage>
        <taxon>Bacteria</taxon>
        <taxon>Bacillati</taxon>
        <taxon>Actinomycetota</taxon>
        <taxon>Actinomycetes</taxon>
        <taxon>Mycobacteriales</taxon>
        <taxon>Mycobacteriaceae</taxon>
        <taxon>Mycolicibacterium</taxon>
    </lineage>
</organism>
<sequence>MTVAELIAALQQHNLDLNVRIVIEDEVDSSPPADIYNLERIIADGEPYIEILGLYA</sequence>
<dbReference type="STRING" id="1502745.SAMN02799620_06369"/>
<evidence type="ECO:0000313" key="2">
    <source>
        <dbReference type="Proteomes" id="UP000199707"/>
    </source>
</evidence>
<evidence type="ECO:0000313" key="1">
    <source>
        <dbReference type="EMBL" id="SCX34531.1"/>
    </source>
</evidence>
<protein>
    <submittedName>
        <fullName evidence="1">Uncharacterized protein</fullName>
    </submittedName>
</protein>
<dbReference type="RefSeq" id="WP_170847535.1">
    <property type="nucleotide sequence ID" value="NZ_FMUB01000025.1"/>
</dbReference>
<dbReference type="EMBL" id="FMUB01000025">
    <property type="protein sequence ID" value="SCX34531.1"/>
    <property type="molecule type" value="Genomic_DNA"/>
</dbReference>
<dbReference type="Proteomes" id="UP000199707">
    <property type="component" value="Unassembled WGS sequence"/>
</dbReference>